<keyword evidence="3" id="KW-1185">Reference proteome</keyword>
<sequence length="214" mass="21172">MADAADAALDLAHTTQSPAGPPEPGAAARSGPRRWGAVAAACAALVAGTMAAAPSVQPVARSATSSVGGPTGQPHAIPADQAPDPAKALLPLDCGPLPSAVAVSFAADLGDGAPVTVVAAHCQGGNGTASDGVFILGAGSDGNPVVRDTLLRWQEGFSITRLALRSDGVVTAGARGYSSADVPRCCPDLTVQFSWTRQGAGYQRTQHDTPSAAA</sequence>
<feature type="region of interest" description="Disordered" evidence="1">
    <location>
        <begin position="1"/>
        <end position="32"/>
    </location>
</feature>
<feature type="region of interest" description="Disordered" evidence="1">
    <location>
        <begin position="61"/>
        <end position="84"/>
    </location>
</feature>
<dbReference type="Proteomes" id="UP000540506">
    <property type="component" value="Unassembled WGS sequence"/>
</dbReference>
<protein>
    <submittedName>
        <fullName evidence="2">Uncharacterized protein</fullName>
    </submittedName>
</protein>
<dbReference type="RefSeq" id="WP_184934555.1">
    <property type="nucleotide sequence ID" value="NZ_JACHJV010000001.1"/>
</dbReference>
<accession>A0A7W7QYW1</accession>
<evidence type="ECO:0000313" key="2">
    <source>
        <dbReference type="EMBL" id="MBB4922371.1"/>
    </source>
</evidence>
<gene>
    <name evidence="2" type="ORF">FHR34_001364</name>
</gene>
<organism evidence="2 3">
    <name type="scientific">Kitasatospora kifunensis</name>
    <name type="common">Streptomyces kifunensis</name>
    <dbReference type="NCBI Taxonomy" id="58351"/>
    <lineage>
        <taxon>Bacteria</taxon>
        <taxon>Bacillati</taxon>
        <taxon>Actinomycetota</taxon>
        <taxon>Actinomycetes</taxon>
        <taxon>Kitasatosporales</taxon>
        <taxon>Streptomycetaceae</taxon>
        <taxon>Kitasatospora</taxon>
    </lineage>
</organism>
<evidence type="ECO:0000313" key="3">
    <source>
        <dbReference type="Proteomes" id="UP000540506"/>
    </source>
</evidence>
<reference evidence="2 3" key="1">
    <citation type="submission" date="2020-08" db="EMBL/GenBank/DDBJ databases">
        <title>Sequencing the genomes of 1000 actinobacteria strains.</title>
        <authorList>
            <person name="Klenk H.-P."/>
        </authorList>
    </citation>
    <scope>NUCLEOTIDE SEQUENCE [LARGE SCALE GENOMIC DNA]</scope>
    <source>
        <strain evidence="2 3">DSM 41654</strain>
    </source>
</reference>
<name>A0A7W7QYW1_KITKI</name>
<feature type="compositionally biased region" description="Low complexity" evidence="1">
    <location>
        <begin position="1"/>
        <end position="12"/>
    </location>
</feature>
<proteinExistence type="predicted"/>
<comment type="caution">
    <text evidence="2">The sequence shown here is derived from an EMBL/GenBank/DDBJ whole genome shotgun (WGS) entry which is preliminary data.</text>
</comment>
<dbReference type="EMBL" id="JACHJV010000001">
    <property type="protein sequence ID" value="MBB4922371.1"/>
    <property type="molecule type" value="Genomic_DNA"/>
</dbReference>
<dbReference type="AlphaFoldDB" id="A0A7W7QYW1"/>
<evidence type="ECO:0000256" key="1">
    <source>
        <dbReference type="SAM" id="MobiDB-lite"/>
    </source>
</evidence>